<feature type="transmembrane region" description="Helical" evidence="2">
    <location>
        <begin position="123"/>
        <end position="144"/>
    </location>
</feature>
<feature type="transmembrane region" description="Helical" evidence="2">
    <location>
        <begin position="55"/>
        <end position="75"/>
    </location>
</feature>
<dbReference type="EnsemblFungi" id="EJT75156">
    <property type="protein sequence ID" value="EJT75156"/>
    <property type="gene ID" value="GGTG_05093"/>
</dbReference>
<dbReference type="RefSeq" id="XP_009221156.1">
    <property type="nucleotide sequence ID" value="XM_009222892.1"/>
</dbReference>
<reference evidence="4" key="4">
    <citation type="journal article" date="2015" name="G3 (Bethesda)">
        <title>Genome sequences of three phytopathogenic species of the Magnaporthaceae family of fungi.</title>
        <authorList>
            <person name="Okagaki L.H."/>
            <person name="Nunes C.C."/>
            <person name="Sailsbery J."/>
            <person name="Clay B."/>
            <person name="Brown D."/>
            <person name="John T."/>
            <person name="Oh Y."/>
            <person name="Young N."/>
            <person name="Fitzgerald M."/>
            <person name="Haas B.J."/>
            <person name="Zeng Q."/>
            <person name="Young S."/>
            <person name="Adiconis X."/>
            <person name="Fan L."/>
            <person name="Levin J.Z."/>
            <person name="Mitchell T.K."/>
            <person name="Okubara P.A."/>
            <person name="Farman M.L."/>
            <person name="Kohn L.M."/>
            <person name="Birren B."/>
            <person name="Ma L.-J."/>
            <person name="Dean R.A."/>
        </authorList>
    </citation>
    <scope>NUCLEOTIDE SEQUENCE</scope>
    <source>
        <strain evidence="4">R3-111a-1</strain>
    </source>
</reference>
<protein>
    <submittedName>
        <fullName evidence="3 4">Uncharacterized protein</fullName>
    </submittedName>
</protein>
<organism evidence="3">
    <name type="scientific">Gaeumannomyces tritici (strain R3-111a-1)</name>
    <name type="common">Wheat and barley take-all root rot fungus</name>
    <name type="synonym">Gaeumannomyces graminis var. tritici</name>
    <dbReference type="NCBI Taxonomy" id="644352"/>
    <lineage>
        <taxon>Eukaryota</taxon>
        <taxon>Fungi</taxon>
        <taxon>Dikarya</taxon>
        <taxon>Ascomycota</taxon>
        <taxon>Pezizomycotina</taxon>
        <taxon>Sordariomycetes</taxon>
        <taxon>Sordariomycetidae</taxon>
        <taxon>Magnaporthales</taxon>
        <taxon>Magnaporthaceae</taxon>
        <taxon>Gaeumannomyces</taxon>
    </lineage>
</organism>
<dbReference type="OrthoDB" id="529273at2759"/>
<feature type="transmembrane region" description="Helical" evidence="2">
    <location>
        <begin position="14"/>
        <end position="35"/>
    </location>
</feature>
<dbReference type="EMBL" id="GL385397">
    <property type="protein sequence ID" value="EJT75156.1"/>
    <property type="molecule type" value="Genomic_DNA"/>
</dbReference>
<dbReference type="AlphaFoldDB" id="J3NUY4"/>
<name>J3NUY4_GAET3</name>
<keyword evidence="2" id="KW-0472">Membrane</keyword>
<dbReference type="HOGENOM" id="CLU_022728_0_0_1"/>
<reference evidence="3" key="3">
    <citation type="submission" date="2010-09" db="EMBL/GenBank/DDBJ databases">
        <title>Annotation of Gaeumannomyces graminis var. tritici R3-111a-1.</title>
        <authorList>
            <consortium name="The Broad Institute Genome Sequencing Platform"/>
            <person name="Ma L.-J."/>
            <person name="Dead R."/>
            <person name="Young S.K."/>
            <person name="Zeng Q."/>
            <person name="Gargeya S."/>
            <person name="Fitzgerald M."/>
            <person name="Haas B."/>
            <person name="Abouelleil A."/>
            <person name="Alvarado L."/>
            <person name="Arachchi H.M."/>
            <person name="Berlin A."/>
            <person name="Brown A."/>
            <person name="Chapman S.B."/>
            <person name="Chen Z."/>
            <person name="Dunbar C."/>
            <person name="Freedman E."/>
            <person name="Gearin G."/>
            <person name="Gellesch M."/>
            <person name="Goldberg J."/>
            <person name="Griggs A."/>
            <person name="Gujja S."/>
            <person name="Heiman D."/>
            <person name="Howarth C."/>
            <person name="Larson L."/>
            <person name="Lui A."/>
            <person name="MacDonald P.J.P."/>
            <person name="Mehta T."/>
            <person name="Montmayeur A."/>
            <person name="Murphy C."/>
            <person name="Neiman D."/>
            <person name="Pearson M."/>
            <person name="Priest M."/>
            <person name="Roberts A."/>
            <person name="Saif S."/>
            <person name="Shea T."/>
            <person name="Shenoy N."/>
            <person name="Sisk P."/>
            <person name="Stolte C."/>
            <person name="Sykes S."/>
            <person name="Yandava C."/>
            <person name="Wortman J."/>
            <person name="Nusbaum C."/>
            <person name="Birren B."/>
        </authorList>
    </citation>
    <scope>NUCLEOTIDE SEQUENCE</scope>
    <source>
        <strain evidence="3">R3-111a-1</strain>
    </source>
</reference>
<keyword evidence="2" id="KW-1133">Transmembrane helix</keyword>
<reference evidence="4" key="5">
    <citation type="submission" date="2018-04" db="UniProtKB">
        <authorList>
            <consortium name="EnsemblFungi"/>
        </authorList>
    </citation>
    <scope>IDENTIFICATION</scope>
    <source>
        <strain evidence="4">R3-111a-1</strain>
    </source>
</reference>
<feature type="region of interest" description="Disordered" evidence="1">
    <location>
        <begin position="585"/>
        <end position="620"/>
    </location>
</feature>
<gene>
    <name evidence="4" type="primary">20345551</name>
    <name evidence="3" type="ORF">GGTG_05093</name>
</gene>
<evidence type="ECO:0000313" key="4">
    <source>
        <dbReference type="EnsemblFungi" id="EJT75156"/>
    </source>
</evidence>
<keyword evidence="2" id="KW-0812">Transmembrane</keyword>
<keyword evidence="5" id="KW-1185">Reference proteome</keyword>
<accession>J3NUY4</accession>
<dbReference type="VEuPathDB" id="FungiDB:GGTG_05093"/>
<dbReference type="STRING" id="644352.J3NUY4"/>
<dbReference type="Proteomes" id="UP000006039">
    <property type="component" value="Unassembled WGS sequence"/>
</dbReference>
<dbReference type="GeneID" id="20345551"/>
<proteinExistence type="predicted"/>
<reference evidence="5" key="1">
    <citation type="submission" date="2010-07" db="EMBL/GenBank/DDBJ databases">
        <title>The genome sequence of Gaeumannomyces graminis var. tritici strain R3-111a-1.</title>
        <authorList>
            <consortium name="The Broad Institute Genome Sequencing Platform"/>
            <person name="Ma L.-J."/>
            <person name="Dead R."/>
            <person name="Young S."/>
            <person name="Zeng Q."/>
            <person name="Koehrsen M."/>
            <person name="Alvarado L."/>
            <person name="Berlin A."/>
            <person name="Chapman S.B."/>
            <person name="Chen Z."/>
            <person name="Freedman E."/>
            <person name="Gellesch M."/>
            <person name="Goldberg J."/>
            <person name="Griggs A."/>
            <person name="Gujja S."/>
            <person name="Heilman E.R."/>
            <person name="Heiman D."/>
            <person name="Hepburn T."/>
            <person name="Howarth C."/>
            <person name="Jen D."/>
            <person name="Larson L."/>
            <person name="Mehta T."/>
            <person name="Neiman D."/>
            <person name="Pearson M."/>
            <person name="Roberts A."/>
            <person name="Saif S."/>
            <person name="Shea T."/>
            <person name="Shenoy N."/>
            <person name="Sisk P."/>
            <person name="Stolte C."/>
            <person name="Sykes S."/>
            <person name="Walk T."/>
            <person name="White J."/>
            <person name="Yandava C."/>
            <person name="Haas B."/>
            <person name="Nusbaum C."/>
            <person name="Birren B."/>
        </authorList>
    </citation>
    <scope>NUCLEOTIDE SEQUENCE [LARGE SCALE GENOMIC DNA]</scope>
    <source>
        <strain evidence="5">R3-111a-1</strain>
    </source>
</reference>
<reference evidence="3" key="2">
    <citation type="submission" date="2010-07" db="EMBL/GenBank/DDBJ databases">
        <authorList>
            <consortium name="The Broad Institute Genome Sequencing Platform"/>
            <consortium name="Broad Institute Genome Sequencing Center for Infectious Disease"/>
            <person name="Ma L.-J."/>
            <person name="Dead R."/>
            <person name="Young S."/>
            <person name="Zeng Q."/>
            <person name="Koehrsen M."/>
            <person name="Alvarado L."/>
            <person name="Berlin A."/>
            <person name="Chapman S.B."/>
            <person name="Chen Z."/>
            <person name="Freedman E."/>
            <person name="Gellesch M."/>
            <person name="Goldberg J."/>
            <person name="Griggs A."/>
            <person name="Gujja S."/>
            <person name="Heilman E.R."/>
            <person name="Heiman D."/>
            <person name="Hepburn T."/>
            <person name="Howarth C."/>
            <person name="Jen D."/>
            <person name="Larson L."/>
            <person name="Mehta T."/>
            <person name="Neiman D."/>
            <person name="Pearson M."/>
            <person name="Roberts A."/>
            <person name="Saif S."/>
            <person name="Shea T."/>
            <person name="Shenoy N."/>
            <person name="Sisk P."/>
            <person name="Stolte C."/>
            <person name="Sykes S."/>
            <person name="Walk T."/>
            <person name="White J."/>
            <person name="Yandava C."/>
            <person name="Haas B."/>
            <person name="Nusbaum C."/>
            <person name="Birren B."/>
        </authorList>
    </citation>
    <scope>NUCLEOTIDE SEQUENCE</scope>
    <source>
        <strain evidence="3">R3-111a-1</strain>
    </source>
</reference>
<evidence type="ECO:0000256" key="1">
    <source>
        <dbReference type="SAM" id="MobiDB-lite"/>
    </source>
</evidence>
<feature type="compositionally biased region" description="Polar residues" evidence="1">
    <location>
        <begin position="604"/>
        <end position="620"/>
    </location>
</feature>
<dbReference type="eggNOG" id="ENOG502SIHD">
    <property type="taxonomic scope" value="Eukaryota"/>
</dbReference>
<evidence type="ECO:0000313" key="5">
    <source>
        <dbReference type="Proteomes" id="UP000006039"/>
    </source>
</evidence>
<evidence type="ECO:0000256" key="2">
    <source>
        <dbReference type="SAM" id="Phobius"/>
    </source>
</evidence>
<sequence length="620" mass="68481">MTNDPKTPHAWRRFILPLAAAMVPAGIGLTCLLTTQLRSYSEFKVEFLNNNRVNIQVAVQVAAAVLGGLQFYAVSSVLRFRTNARAFASDEGLAQGRRSGMTLDALKIRSAVVRGVMDFDLRWPVVLQILVWWLFLKSIAPMWAGTITPKLGQAQIPGVVNISNYDEASRSGWGTRAGALQNVIATASTKTADDQTSRYPRLDNTGYWYSTRSYGVGMSAGLNQTRWTGRSGVIQSYGYQESGYWTNVECKRNVTKPEWWHIANFEDGSFTFTNSRAQMHLGWAWADLPNGNWSGSQVWSENESLNTTVVIANSNQRGRYMYGFVAGDAYPSLQGVQCSVIFKPTKFDILVNDTDKSIQVKPITGSNDDIDPSRDLVNNAFRSVSYLSQTMTTLYTSVLGDAFLDNIDMFFYQHENERLAETNGKIDATEMHVMRGIQDGLEVLLDQIFGILANGHRAAWWTHYGEVGYIYTSAAFSLLVLLAVVGEMARIAYGVWKNRVPRAGPSLDILDIKSAILGTARGVGGATLSAVQGWSGRADDSDAGALMVTMEAEAGVLKLTDRSAHKERKRMSQYSQLGRFSSGMVYQSPVENRSGTPDFGYQSPADNQTEKTPFTKTEAV</sequence>
<evidence type="ECO:0000313" key="3">
    <source>
        <dbReference type="EMBL" id="EJT75156.1"/>
    </source>
</evidence>